<accession>A0A271LT52</accession>
<dbReference type="EMBL" id="NPKJ01000019">
    <property type="protein sequence ID" value="PAQ11259.1"/>
    <property type="molecule type" value="Genomic_DNA"/>
</dbReference>
<dbReference type="InterPro" id="IPR011051">
    <property type="entry name" value="RmlC_Cupin_sf"/>
</dbReference>
<dbReference type="Proteomes" id="UP000216442">
    <property type="component" value="Unassembled WGS sequence"/>
</dbReference>
<dbReference type="InterPro" id="IPR014710">
    <property type="entry name" value="RmlC-like_jellyroll"/>
</dbReference>
<feature type="region of interest" description="Disordered" evidence="1">
    <location>
        <begin position="1"/>
        <end position="42"/>
    </location>
</feature>
<gene>
    <name evidence="2" type="ORF">CIT26_04315</name>
</gene>
<reference evidence="2 3" key="1">
    <citation type="submission" date="2017-08" db="EMBL/GenBank/DDBJ databases">
        <title>Mesorhizobium wenxinae sp. nov., a novel rhizobial species isolated from root nodules of chickpea (Cicer arietinum L.).</title>
        <authorList>
            <person name="Zhang J."/>
        </authorList>
    </citation>
    <scope>NUCLEOTIDE SEQUENCE [LARGE SCALE GENOMIC DNA]</scope>
    <source>
        <strain evidence="2 3">SDW018</strain>
    </source>
</reference>
<comment type="caution">
    <text evidence="2">The sequence shown here is derived from an EMBL/GenBank/DDBJ whole genome shotgun (WGS) entry which is preliminary data.</text>
</comment>
<protein>
    <submittedName>
        <fullName evidence="2">Uncharacterized protein</fullName>
    </submittedName>
</protein>
<dbReference type="Gene3D" id="2.60.120.10">
    <property type="entry name" value="Jelly Rolls"/>
    <property type="match status" value="1"/>
</dbReference>
<evidence type="ECO:0000256" key="1">
    <source>
        <dbReference type="SAM" id="MobiDB-lite"/>
    </source>
</evidence>
<dbReference type="AlphaFoldDB" id="A0A271LT52"/>
<feature type="compositionally biased region" description="Basic and acidic residues" evidence="1">
    <location>
        <begin position="20"/>
        <end position="42"/>
    </location>
</feature>
<name>A0A271LT52_9HYPH</name>
<proteinExistence type="predicted"/>
<organism evidence="2 3">
    <name type="scientific">Mesorhizobium temperatum</name>
    <dbReference type="NCBI Taxonomy" id="241416"/>
    <lineage>
        <taxon>Bacteria</taxon>
        <taxon>Pseudomonadati</taxon>
        <taxon>Pseudomonadota</taxon>
        <taxon>Alphaproteobacteria</taxon>
        <taxon>Hyphomicrobiales</taxon>
        <taxon>Phyllobacteriaceae</taxon>
        <taxon>Mesorhizobium</taxon>
    </lineage>
</organism>
<sequence>MSMVPLSMAPPMRPSRHPNHRDCEEGNKRDSPRSRGTDAKVDRQGIRVLFAGLEPGDRTRYHSHRFPVTVYVLEGAFTLELDEGEPVSIGRRGFRRAVRRAETAEISKWQPRRSWCCFMSATGKPDADPAE</sequence>
<keyword evidence="3" id="KW-1185">Reference proteome</keyword>
<evidence type="ECO:0000313" key="3">
    <source>
        <dbReference type="Proteomes" id="UP000216442"/>
    </source>
</evidence>
<evidence type="ECO:0000313" key="2">
    <source>
        <dbReference type="EMBL" id="PAQ11259.1"/>
    </source>
</evidence>
<dbReference type="SUPFAM" id="SSF51182">
    <property type="entry name" value="RmlC-like cupins"/>
    <property type="match status" value="1"/>
</dbReference>